<organism evidence="7 8">
    <name type="scientific">Mustela putorius furo</name>
    <name type="common">European domestic ferret</name>
    <name type="synonym">Mustela furo</name>
    <dbReference type="NCBI Taxonomy" id="9669"/>
    <lineage>
        <taxon>Eukaryota</taxon>
        <taxon>Metazoa</taxon>
        <taxon>Chordata</taxon>
        <taxon>Craniata</taxon>
        <taxon>Vertebrata</taxon>
        <taxon>Euteleostomi</taxon>
        <taxon>Mammalia</taxon>
        <taxon>Eutheria</taxon>
        <taxon>Laurasiatheria</taxon>
        <taxon>Carnivora</taxon>
        <taxon>Caniformia</taxon>
        <taxon>Musteloidea</taxon>
        <taxon>Mustelidae</taxon>
        <taxon>Mustelinae</taxon>
        <taxon>Mustela</taxon>
    </lineage>
</organism>
<reference evidence="8" key="1">
    <citation type="submission" date="2025-08" db="UniProtKB">
        <authorList>
            <consortium name="RefSeq"/>
        </authorList>
    </citation>
    <scope>IDENTIFICATION</scope>
    <source>
        <tissue evidence="8">Brain</tissue>
    </source>
</reference>
<dbReference type="PANTHER" id="PTHR15722:SF2">
    <property type="entry name" value="INTRAFLAGELLAR TRANSPORT PROTEIN 172 HOMOLOG"/>
    <property type="match status" value="1"/>
</dbReference>
<dbReference type="GO" id="GO:0036064">
    <property type="term" value="C:ciliary basal body"/>
    <property type="evidence" value="ECO:0007669"/>
    <property type="project" value="TreeGrafter"/>
</dbReference>
<evidence type="ECO:0000256" key="4">
    <source>
        <dbReference type="ARBA" id="ARBA00023069"/>
    </source>
</evidence>
<keyword evidence="4" id="KW-0969">Cilium</keyword>
<dbReference type="AlphaFoldDB" id="A0A8U0SIE0"/>
<keyword evidence="7" id="KW-1185">Reference proteome</keyword>
<evidence type="ECO:0000313" key="8">
    <source>
        <dbReference type="RefSeq" id="XP_044943432.1"/>
    </source>
</evidence>
<sequence length="327" mass="37199">MFKKHKLDDDMIRLVGKHHPDLLSDTHLRLGKELEAEGRLQEAEYHYLEAQEWKATVNMDRSNGLLEEAYWVPKAHRGADAHKHVAYLWAKSLGGASSVRLLTKLGLLAAAVDHATDNCSFEFAFELSRLALKHKTPEMHLRHALYLEDEGKFEEAEAEFIRAGTPKEAALMFVQNQAWEAAQRVAEARDPDTVAEALVGQARGALEEKDIQKAEGLLLRAQRPCLAFNYYKEAGLWSDALRICKDYVRGQLEALREEYEREATKKGARGMEGLVDQARQWEQAGEYSPAVDCYLKVRGSGSSSLEEKCWMKGKMNRFHTLKLRPWC</sequence>
<dbReference type="Gene3D" id="1.25.40.10">
    <property type="entry name" value="Tetratricopeptide repeat domain"/>
    <property type="match status" value="1"/>
</dbReference>
<dbReference type="OrthoDB" id="2186662at2759"/>
<comment type="subcellular location">
    <subcellularLocation>
        <location evidence="1">Cell projection</location>
        <location evidence="1">Cilium</location>
    </subcellularLocation>
</comment>
<evidence type="ECO:0000256" key="3">
    <source>
        <dbReference type="ARBA" id="ARBA00022737"/>
    </source>
</evidence>
<gene>
    <name evidence="8" type="primary">LOC123394041</name>
</gene>
<dbReference type="GeneID" id="123394041"/>
<keyword evidence="5" id="KW-0966">Cell projection</keyword>
<evidence type="ECO:0000256" key="5">
    <source>
        <dbReference type="ARBA" id="ARBA00023273"/>
    </source>
</evidence>
<evidence type="ECO:0000256" key="1">
    <source>
        <dbReference type="ARBA" id="ARBA00004138"/>
    </source>
</evidence>
<dbReference type="Pfam" id="PF24762">
    <property type="entry name" value="TPR_IF140-IFT172"/>
    <property type="match status" value="1"/>
</dbReference>
<dbReference type="InterPro" id="IPR056168">
    <property type="entry name" value="TPR_IF140/IFT172/WDR19"/>
</dbReference>
<proteinExistence type="predicted"/>
<dbReference type="GO" id="GO:0005930">
    <property type="term" value="C:axoneme"/>
    <property type="evidence" value="ECO:0007669"/>
    <property type="project" value="TreeGrafter"/>
</dbReference>
<name>A0A8U0SIE0_MUSPF</name>
<evidence type="ECO:0000313" key="7">
    <source>
        <dbReference type="Proteomes" id="UP000000715"/>
    </source>
</evidence>
<accession>A0A8U0SIE0</accession>
<keyword evidence="3" id="KW-0677">Repeat</keyword>
<protein>
    <submittedName>
        <fullName evidence="8">Intraflagellar transport protein 172 homolog isoform X1</fullName>
    </submittedName>
</protein>
<keyword evidence="2" id="KW-0853">WD repeat</keyword>
<dbReference type="Proteomes" id="UP000000715">
    <property type="component" value="Unplaced"/>
</dbReference>
<evidence type="ECO:0000256" key="2">
    <source>
        <dbReference type="ARBA" id="ARBA00022574"/>
    </source>
</evidence>
<dbReference type="InterPro" id="IPR011990">
    <property type="entry name" value="TPR-like_helical_dom_sf"/>
</dbReference>
<dbReference type="PANTHER" id="PTHR15722">
    <property type="entry name" value="IFT140/172-RELATED"/>
    <property type="match status" value="1"/>
</dbReference>
<dbReference type="GO" id="GO:0030992">
    <property type="term" value="C:intraciliary transport particle B"/>
    <property type="evidence" value="ECO:0007669"/>
    <property type="project" value="TreeGrafter"/>
</dbReference>
<feature type="domain" description="IF140/IFT172/WDR19 TPR" evidence="6">
    <location>
        <begin position="28"/>
        <end position="187"/>
    </location>
</feature>
<dbReference type="GO" id="GO:0042073">
    <property type="term" value="P:intraciliary transport"/>
    <property type="evidence" value="ECO:0007669"/>
    <property type="project" value="TreeGrafter"/>
</dbReference>
<evidence type="ECO:0000259" key="6">
    <source>
        <dbReference type="Pfam" id="PF24762"/>
    </source>
</evidence>
<dbReference type="FunFam" id="1.25.40.470:FF:000012">
    <property type="entry name" value="intraflagellar transport protein 172 homolog"/>
    <property type="match status" value="1"/>
</dbReference>
<dbReference type="RefSeq" id="XP_044943432.1">
    <property type="nucleotide sequence ID" value="XM_045087497.1"/>
</dbReference>